<organism evidence="1 2">
    <name type="scientific">Scleroderma citrinum Foug A</name>
    <dbReference type="NCBI Taxonomy" id="1036808"/>
    <lineage>
        <taxon>Eukaryota</taxon>
        <taxon>Fungi</taxon>
        <taxon>Dikarya</taxon>
        <taxon>Basidiomycota</taxon>
        <taxon>Agaricomycotina</taxon>
        <taxon>Agaricomycetes</taxon>
        <taxon>Agaricomycetidae</taxon>
        <taxon>Boletales</taxon>
        <taxon>Sclerodermatineae</taxon>
        <taxon>Sclerodermataceae</taxon>
        <taxon>Scleroderma</taxon>
    </lineage>
</organism>
<dbReference type="OrthoDB" id="3252425at2759"/>
<reference evidence="2" key="2">
    <citation type="submission" date="2015-01" db="EMBL/GenBank/DDBJ databases">
        <title>Evolutionary Origins and Diversification of the Mycorrhizal Mutualists.</title>
        <authorList>
            <consortium name="DOE Joint Genome Institute"/>
            <consortium name="Mycorrhizal Genomics Consortium"/>
            <person name="Kohler A."/>
            <person name="Kuo A."/>
            <person name="Nagy L.G."/>
            <person name="Floudas D."/>
            <person name="Copeland A."/>
            <person name="Barry K.W."/>
            <person name="Cichocki N."/>
            <person name="Veneault-Fourrey C."/>
            <person name="LaButti K."/>
            <person name="Lindquist E.A."/>
            <person name="Lipzen A."/>
            <person name="Lundell T."/>
            <person name="Morin E."/>
            <person name="Murat C."/>
            <person name="Riley R."/>
            <person name="Ohm R."/>
            <person name="Sun H."/>
            <person name="Tunlid A."/>
            <person name="Henrissat B."/>
            <person name="Grigoriev I.V."/>
            <person name="Hibbett D.S."/>
            <person name="Martin F."/>
        </authorList>
    </citation>
    <scope>NUCLEOTIDE SEQUENCE [LARGE SCALE GENOMIC DNA]</scope>
    <source>
        <strain evidence="2">Foug A</strain>
    </source>
</reference>
<proteinExistence type="predicted"/>
<name>A0A0C2ZCH0_9AGAM</name>
<dbReference type="HOGENOM" id="CLU_099691_1_0_1"/>
<feature type="non-terminal residue" evidence="1">
    <location>
        <position position="1"/>
    </location>
</feature>
<dbReference type="InParanoid" id="A0A0C2ZCH0"/>
<evidence type="ECO:0000313" key="2">
    <source>
        <dbReference type="Proteomes" id="UP000053989"/>
    </source>
</evidence>
<dbReference type="EMBL" id="KN822345">
    <property type="protein sequence ID" value="KIM50707.1"/>
    <property type="molecule type" value="Genomic_DNA"/>
</dbReference>
<dbReference type="STRING" id="1036808.A0A0C2ZCH0"/>
<reference evidence="1 2" key="1">
    <citation type="submission" date="2014-04" db="EMBL/GenBank/DDBJ databases">
        <authorList>
            <consortium name="DOE Joint Genome Institute"/>
            <person name="Kuo A."/>
            <person name="Kohler A."/>
            <person name="Nagy L.G."/>
            <person name="Floudas D."/>
            <person name="Copeland A."/>
            <person name="Barry K.W."/>
            <person name="Cichocki N."/>
            <person name="Veneault-Fourrey C."/>
            <person name="LaButti K."/>
            <person name="Lindquist E.A."/>
            <person name="Lipzen A."/>
            <person name="Lundell T."/>
            <person name="Morin E."/>
            <person name="Murat C."/>
            <person name="Sun H."/>
            <person name="Tunlid A."/>
            <person name="Henrissat B."/>
            <person name="Grigoriev I.V."/>
            <person name="Hibbett D.S."/>
            <person name="Martin F."/>
            <person name="Nordberg H.P."/>
            <person name="Cantor M.N."/>
            <person name="Hua S.X."/>
        </authorList>
    </citation>
    <scope>NUCLEOTIDE SEQUENCE [LARGE SCALE GENOMIC DNA]</scope>
    <source>
        <strain evidence="1 2">Foug A</strain>
    </source>
</reference>
<evidence type="ECO:0000313" key="1">
    <source>
        <dbReference type="EMBL" id="KIM50707.1"/>
    </source>
</evidence>
<dbReference type="AlphaFoldDB" id="A0A0C2ZCH0"/>
<gene>
    <name evidence="1" type="ORF">SCLCIDRAFT_144797</name>
</gene>
<dbReference type="Proteomes" id="UP000053989">
    <property type="component" value="Unassembled WGS sequence"/>
</dbReference>
<accession>A0A0C2ZCH0</accession>
<keyword evidence="2" id="KW-1185">Reference proteome</keyword>
<protein>
    <recommendedName>
        <fullName evidence="3">hAT-like transposase RNase-H fold domain-containing protein</fullName>
    </recommendedName>
</protein>
<sequence length="161" mass="18690">IRKLAFKIIHSTTIVLPAWDAACTELGLKQKRMPRDVSICWNSEFDMVDFRVLYDLVIELVMDKHRLGLGDFAIDEHKWELLRQLHNVLKDVTLFFSRSTPNLVMVIPTMDYIDEVFTMGMLQRNTLDPAIRAAVGLAKKMLNKYYEHTDASKLYRIAMGK</sequence>
<evidence type="ECO:0008006" key="3">
    <source>
        <dbReference type="Google" id="ProtNLM"/>
    </source>
</evidence>